<dbReference type="Gene3D" id="3.50.50.60">
    <property type="entry name" value="FAD/NAD(P)-binding domain"/>
    <property type="match status" value="1"/>
</dbReference>
<protein>
    <submittedName>
        <fullName evidence="2">Amine oxidase</fullName>
    </submittedName>
</protein>
<dbReference type="InterPro" id="IPR050281">
    <property type="entry name" value="Flavin_monoamine_oxidase"/>
</dbReference>
<dbReference type="PANTHER" id="PTHR10742:SF342">
    <property type="entry name" value="AMINE OXIDASE"/>
    <property type="match status" value="1"/>
</dbReference>
<evidence type="ECO:0000259" key="1">
    <source>
        <dbReference type="Pfam" id="PF01593"/>
    </source>
</evidence>
<gene>
    <name evidence="2" type="ORF">BJ322DRAFT_1069895</name>
</gene>
<dbReference type="PANTHER" id="PTHR10742">
    <property type="entry name" value="FLAVIN MONOAMINE OXIDASE"/>
    <property type="match status" value="1"/>
</dbReference>
<proteinExistence type="predicted"/>
<comment type="caution">
    <text evidence="2">The sequence shown here is derived from an EMBL/GenBank/DDBJ whole genome shotgun (WGS) entry which is preliminary data.</text>
</comment>
<dbReference type="InterPro" id="IPR036188">
    <property type="entry name" value="FAD/NAD-bd_sf"/>
</dbReference>
<feature type="domain" description="Amine oxidase" evidence="1">
    <location>
        <begin position="53"/>
        <end position="553"/>
    </location>
</feature>
<keyword evidence="3" id="KW-1185">Reference proteome</keyword>
<reference evidence="2" key="2">
    <citation type="submission" date="2020-11" db="EMBL/GenBank/DDBJ databases">
        <authorList>
            <consortium name="DOE Joint Genome Institute"/>
            <person name="Kuo A."/>
            <person name="Miyauchi S."/>
            <person name="Kiss E."/>
            <person name="Drula E."/>
            <person name="Kohler A."/>
            <person name="Sanchez-Garcia M."/>
            <person name="Andreopoulos B."/>
            <person name="Barry K.W."/>
            <person name="Bonito G."/>
            <person name="Buee M."/>
            <person name="Carver A."/>
            <person name="Chen C."/>
            <person name="Cichocki N."/>
            <person name="Clum A."/>
            <person name="Culley D."/>
            <person name="Crous P.W."/>
            <person name="Fauchery L."/>
            <person name="Girlanda M."/>
            <person name="Hayes R."/>
            <person name="Keri Z."/>
            <person name="Labutti K."/>
            <person name="Lipzen A."/>
            <person name="Lombard V."/>
            <person name="Magnuson J."/>
            <person name="Maillard F."/>
            <person name="Morin E."/>
            <person name="Murat C."/>
            <person name="Nolan M."/>
            <person name="Ohm R."/>
            <person name="Pangilinan J."/>
            <person name="Pereira M."/>
            <person name="Perotto S."/>
            <person name="Peter M."/>
            <person name="Riley R."/>
            <person name="Sitrit Y."/>
            <person name="Stielow B."/>
            <person name="Szollosi G."/>
            <person name="Zifcakova L."/>
            <person name="Stursova M."/>
            <person name="Spatafora J.W."/>
            <person name="Tedersoo L."/>
            <person name="Vaario L.-M."/>
            <person name="Yamada A."/>
            <person name="Yan M."/>
            <person name="Wang P."/>
            <person name="Xu J."/>
            <person name="Bruns T."/>
            <person name="Baldrian P."/>
            <person name="Vilgalys R."/>
            <person name="Henrissat B."/>
            <person name="Grigoriev I.V."/>
            <person name="Hibbett D."/>
            <person name="Nagy L.G."/>
            <person name="Martin F.M."/>
        </authorList>
    </citation>
    <scope>NUCLEOTIDE SEQUENCE</scope>
    <source>
        <strain evidence="2">UH-Tt-Lm1</strain>
    </source>
</reference>
<dbReference type="EMBL" id="WIUZ02000010">
    <property type="protein sequence ID" value="KAF9783277.1"/>
    <property type="molecule type" value="Genomic_DNA"/>
</dbReference>
<dbReference type="InterPro" id="IPR002937">
    <property type="entry name" value="Amino_oxidase"/>
</dbReference>
<dbReference type="SUPFAM" id="SSF54373">
    <property type="entry name" value="FAD-linked reductases, C-terminal domain"/>
    <property type="match status" value="1"/>
</dbReference>
<dbReference type="Pfam" id="PF01593">
    <property type="entry name" value="Amino_oxidase"/>
    <property type="match status" value="1"/>
</dbReference>
<reference evidence="2" key="1">
    <citation type="journal article" date="2020" name="Nat. Commun.">
        <title>Large-scale genome sequencing of mycorrhizal fungi provides insights into the early evolution of symbiotic traits.</title>
        <authorList>
            <person name="Miyauchi S."/>
            <person name="Kiss E."/>
            <person name="Kuo A."/>
            <person name="Drula E."/>
            <person name="Kohler A."/>
            <person name="Sanchez-Garcia M."/>
            <person name="Morin E."/>
            <person name="Andreopoulos B."/>
            <person name="Barry K.W."/>
            <person name="Bonito G."/>
            <person name="Buee M."/>
            <person name="Carver A."/>
            <person name="Chen C."/>
            <person name="Cichocki N."/>
            <person name="Clum A."/>
            <person name="Culley D."/>
            <person name="Crous P.W."/>
            <person name="Fauchery L."/>
            <person name="Girlanda M."/>
            <person name="Hayes R.D."/>
            <person name="Keri Z."/>
            <person name="LaButti K."/>
            <person name="Lipzen A."/>
            <person name="Lombard V."/>
            <person name="Magnuson J."/>
            <person name="Maillard F."/>
            <person name="Murat C."/>
            <person name="Nolan M."/>
            <person name="Ohm R.A."/>
            <person name="Pangilinan J."/>
            <person name="Pereira M.F."/>
            <person name="Perotto S."/>
            <person name="Peter M."/>
            <person name="Pfister S."/>
            <person name="Riley R."/>
            <person name="Sitrit Y."/>
            <person name="Stielow J.B."/>
            <person name="Szollosi G."/>
            <person name="Zifcakova L."/>
            <person name="Stursova M."/>
            <person name="Spatafora J.W."/>
            <person name="Tedersoo L."/>
            <person name="Vaario L.M."/>
            <person name="Yamada A."/>
            <person name="Yan M."/>
            <person name="Wang P."/>
            <person name="Xu J."/>
            <person name="Bruns T."/>
            <person name="Baldrian P."/>
            <person name="Vilgalys R."/>
            <person name="Dunand C."/>
            <person name="Henrissat B."/>
            <person name="Grigoriev I.V."/>
            <person name="Hibbett D."/>
            <person name="Nagy L.G."/>
            <person name="Martin F.M."/>
        </authorList>
    </citation>
    <scope>NUCLEOTIDE SEQUENCE</scope>
    <source>
        <strain evidence="2">UH-Tt-Lm1</strain>
    </source>
</reference>
<dbReference type="Proteomes" id="UP000736335">
    <property type="component" value="Unassembled WGS sequence"/>
</dbReference>
<dbReference type="Gene3D" id="1.10.10.1620">
    <property type="match status" value="1"/>
</dbReference>
<accession>A0A9P6HBN0</accession>
<dbReference type="GO" id="GO:0001716">
    <property type="term" value="F:L-amino-acid oxidase activity"/>
    <property type="evidence" value="ECO:0007669"/>
    <property type="project" value="TreeGrafter"/>
</dbReference>
<evidence type="ECO:0000313" key="2">
    <source>
        <dbReference type="EMBL" id="KAF9783277.1"/>
    </source>
</evidence>
<name>A0A9P6HBN0_9AGAM</name>
<dbReference type="OrthoDB" id="3228417at2759"/>
<sequence>MNVYAHRGRHLLTAYHDRHQHIPHHELSTIAQVLHNPVPSDGSPVCVIGTGAAGLYTAMIFESLGINYHLVDADTRERVGGRLFTYHFPESGPYDYFDVGAMRFPDVPFMKRTFDLVKNRNLKVKFILHVLQMVAPSANTWLLFNNARVNNQVPSVTDDPFGVSDYVTDPSLRTPEGVYKRVEEVLQPFRDLFRESPEGTLDMATAMDTLFERTNNFSMRSYMSQNGMSANDISWCETISDSTGGYDRGFTETILDSLAFDWPSTHLPGPEQAKVDPSQGWYCFDGGSSTLPQAMFDSLSEQRKYDAEFLSPVSAISRDPHKEVMRISINGTLSPREYSAVISTVPLPRLNLMDLTGVNINNNYAQWSAIRELQYAPGAKVGIKFSSPWWETALPMTIHGGQSFTDLPIRVVVYPSYPQDAQPQNMSKVLIVSYTWAQDAERMGTLINGDGTARAEFIELIFRDLAAVHGVTVEWLKSLYTDGDYFAWDWLRDPLTMGASAFFGPGVYGRNDIYSEMLQPAAQGKLFFAGEATSTSHGWVAGALSSAWRAVDQYLALNSPNDVRQKFWDLWGPTEHWDEADNLELVALNRKLMDRHLVIGLHKDRVRLE</sequence>
<dbReference type="GO" id="GO:0009063">
    <property type="term" value="P:amino acid catabolic process"/>
    <property type="evidence" value="ECO:0007669"/>
    <property type="project" value="TreeGrafter"/>
</dbReference>
<evidence type="ECO:0000313" key="3">
    <source>
        <dbReference type="Proteomes" id="UP000736335"/>
    </source>
</evidence>
<dbReference type="AlphaFoldDB" id="A0A9P6HBN0"/>
<organism evidence="2 3">
    <name type="scientific">Thelephora terrestris</name>
    <dbReference type="NCBI Taxonomy" id="56493"/>
    <lineage>
        <taxon>Eukaryota</taxon>
        <taxon>Fungi</taxon>
        <taxon>Dikarya</taxon>
        <taxon>Basidiomycota</taxon>
        <taxon>Agaricomycotina</taxon>
        <taxon>Agaricomycetes</taxon>
        <taxon>Thelephorales</taxon>
        <taxon>Thelephoraceae</taxon>
        <taxon>Thelephora</taxon>
    </lineage>
</organism>
<dbReference type="SUPFAM" id="SSF51905">
    <property type="entry name" value="FAD/NAD(P)-binding domain"/>
    <property type="match status" value="1"/>
</dbReference>
<dbReference type="Gene3D" id="3.90.660.10">
    <property type="match status" value="1"/>
</dbReference>